<dbReference type="Proteomes" id="UP000078559">
    <property type="component" value="Chromosome 3"/>
</dbReference>
<dbReference type="EMBL" id="CM003100">
    <property type="protein sequence ID" value="KUI67698.1"/>
    <property type="molecule type" value="Genomic_DNA"/>
</dbReference>
<name>A0A194VUV9_CYTMA</name>
<evidence type="ECO:0000256" key="1">
    <source>
        <dbReference type="SAM" id="MobiDB-lite"/>
    </source>
</evidence>
<feature type="compositionally biased region" description="Basic and acidic residues" evidence="1">
    <location>
        <begin position="56"/>
        <end position="73"/>
    </location>
</feature>
<reference evidence="2" key="1">
    <citation type="submission" date="2014-12" db="EMBL/GenBank/DDBJ databases">
        <title>Genome Sequence of Valsa Canker Pathogens Uncovers a Specific Adaption of Colonization on Woody Bark.</title>
        <authorList>
            <person name="Yin Z."/>
            <person name="Liu H."/>
            <person name="Gao X."/>
            <person name="Li Z."/>
            <person name="Song N."/>
            <person name="Ke X."/>
            <person name="Dai Q."/>
            <person name="Wu Y."/>
            <person name="Sun Y."/>
            <person name="Xu J.-R."/>
            <person name="Kang Z.K."/>
            <person name="Wang L."/>
            <person name="Huang L."/>
        </authorList>
    </citation>
    <scope>NUCLEOTIDE SEQUENCE [LARGE SCALE GENOMIC DNA]</scope>
    <source>
        <strain evidence="2">03-8</strain>
    </source>
</reference>
<feature type="compositionally biased region" description="Basic and acidic residues" evidence="1">
    <location>
        <begin position="85"/>
        <end position="108"/>
    </location>
</feature>
<evidence type="ECO:0000313" key="3">
    <source>
        <dbReference type="Proteomes" id="UP000078559"/>
    </source>
</evidence>
<protein>
    <submittedName>
        <fullName evidence="2">Uncharacterized protein</fullName>
    </submittedName>
</protein>
<evidence type="ECO:0000313" key="2">
    <source>
        <dbReference type="EMBL" id="KUI67698.1"/>
    </source>
</evidence>
<feature type="region of interest" description="Disordered" evidence="1">
    <location>
        <begin position="1"/>
        <end position="112"/>
    </location>
</feature>
<dbReference type="OrthoDB" id="197676at2759"/>
<accession>A0A194VUV9</accession>
<gene>
    <name evidence="2" type="ORF">VM1G_03203</name>
</gene>
<dbReference type="AlphaFoldDB" id="A0A194VUV9"/>
<organism evidence="2 3">
    <name type="scientific">Cytospora mali</name>
    <name type="common">Apple Valsa canker fungus</name>
    <name type="synonym">Valsa mali</name>
    <dbReference type="NCBI Taxonomy" id="578113"/>
    <lineage>
        <taxon>Eukaryota</taxon>
        <taxon>Fungi</taxon>
        <taxon>Dikarya</taxon>
        <taxon>Ascomycota</taxon>
        <taxon>Pezizomycotina</taxon>
        <taxon>Sordariomycetes</taxon>
        <taxon>Sordariomycetidae</taxon>
        <taxon>Diaporthales</taxon>
        <taxon>Cytosporaceae</taxon>
        <taxon>Cytospora</taxon>
    </lineage>
</organism>
<proteinExistence type="predicted"/>
<keyword evidence="3" id="KW-1185">Reference proteome</keyword>
<sequence length="186" mass="21244">MARNDSGAGKPAGDDASESPKLKELEQAPTRKRNASSSQAQQQGPAKKRKSSPAPVKKDENPDHDQEAEEPKPLPRLTTPDLEFDYDRSKLKDPRPTPGREARPRYEEMDSNLPAELAARSYMPIELAKDTISKDLGIPWHKIGHEEVDLWEKKGFKKHKVEDWLTYSEEDRRRYMKMLTGGSHRK</sequence>